<evidence type="ECO:0000313" key="2">
    <source>
        <dbReference type="EMBL" id="GAG10367.1"/>
    </source>
</evidence>
<sequence>MPERLQGKSTSQVIVRQLWFETATPTGDHDDCNPTGPGRMHGPGTFGC</sequence>
<proteinExistence type="predicted"/>
<feature type="compositionally biased region" description="Gly residues" evidence="1">
    <location>
        <begin position="39"/>
        <end position="48"/>
    </location>
</feature>
<accession>X0VGM6</accession>
<dbReference type="AlphaFoldDB" id="X0VGM6"/>
<gene>
    <name evidence="2" type="ORF">S01H1_46745</name>
</gene>
<protein>
    <submittedName>
        <fullName evidence="2">Uncharacterized protein</fullName>
    </submittedName>
</protein>
<organism evidence="2">
    <name type="scientific">marine sediment metagenome</name>
    <dbReference type="NCBI Taxonomy" id="412755"/>
    <lineage>
        <taxon>unclassified sequences</taxon>
        <taxon>metagenomes</taxon>
        <taxon>ecological metagenomes</taxon>
    </lineage>
</organism>
<feature type="region of interest" description="Disordered" evidence="1">
    <location>
        <begin position="22"/>
        <end position="48"/>
    </location>
</feature>
<dbReference type="EMBL" id="BARS01029942">
    <property type="protein sequence ID" value="GAG10367.1"/>
    <property type="molecule type" value="Genomic_DNA"/>
</dbReference>
<evidence type="ECO:0000256" key="1">
    <source>
        <dbReference type="SAM" id="MobiDB-lite"/>
    </source>
</evidence>
<name>X0VGM6_9ZZZZ</name>
<comment type="caution">
    <text evidence="2">The sequence shown here is derived from an EMBL/GenBank/DDBJ whole genome shotgun (WGS) entry which is preliminary data.</text>
</comment>
<reference evidence="2" key="1">
    <citation type="journal article" date="2014" name="Front. Microbiol.">
        <title>High frequency of phylogenetically diverse reductive dehalogenase-homologous genes in deep subseafloor sedimentary metagenomes.</title>
        <authorList>
            <person name="Kawai M."/>
            <person name="Futagami T."/>
            <person name="Toyoda A."/>
            <person name="Takaki Y."/>
            <person name="Nishi S."/>
            <person name="Hori S."/>
            <person name="Arai W."/>
            <person name="Tsubouchi T."/>
            <person name="Morono Y."/>
            <person name="Uchiyama I."/>
            <person name="Ito T."/>
            <person name="Fujiyama A."/>
            <person name="Inagaki F."/>
            <person name="Takami H."/>
        </authorList>
    </citation>
    <scope>NUCLEOTIDE SEQUENCE</scope>
    <source>
        <strain evidence="2">Expedition CK06-06</strain>
    </source>
</reference>
<feature type="non-terminal residue" evidence="2">
    <location>
        <position position="48"/>
    </location>
</feature>